<dbReference type="CDD" id="cd01425">
    <property type="entry name" value="RPS2"/>
    <property type="match status" value="1"/>
</dbReference>
<accession>A0A2T7NKK4</accession>
<protein>
    <recommendedName>
        <fullName evidence="7">Small ribosomal subunit protein uS2m</fullName>
    </recommendedName>
    <alternativeName>
        <fullName evidence="8">28S ribosomal protein S2, mitochondrial</fullName>
    </alternativeName>
</protein>
<comment type="subcellular location">
    <subcellularLocation>
        <location evidence="1">Mitochondrion</location>
    </subcellularLocation>
</comment>
<dbReference type="GO" id="GO:0003735">
    <property type="term" value="F:structural constituent of ribosome"/>
    <property type="evidence" value="ECO:0007669"/>
    <property type="project" value="InterPro"/>
</dbReference>
<evidence type="ECO:0000313" key="9">
    <source>
        <dbReference type="EMBL" id="PVD21707.1"/>
    </source>
</evidence>
<proteinExistence type="inferred from homology"/>
<comment type="function">
    <text evidence="6">Required for mitoribosome formation and stability, and mitochondrial translation.</text>
</comment>
<dbReference type="OrthoDB" id="2320368at2759"/>
<evidence type="ECO:0000256" key="6">
    <source>
        <dbReference type="ARBA" id="ARBA00059792"/>
    </source>
</evidence>
<name>A0A2T7NKK4_POMCA</name>
<dbReference type="Pfam" id="PF00318">
    <property type="entry name" value="Ribosomal_S2"/>
    <property type="match status" value="2"/>
</dbReference>
<dbReference type="PANTHER" id="PTHR12534">
    <property type="entry name" value="30S RIBOSOMAL PROTEIN S2 PROKARYOTIC AND ORGANELLAR"/>
    <property type="match status" value="1"/>
</dbReference>
<evidence type="ECO:0000256" key="7">
    <source>
        <dbReference type="ARBA" id="ARBA00071390"/>
    </source>
</evidence>
<dbReference type="InterPro" id="IPR005706">
    <property type="entry name" value="Ribosomal_uS2_bac/mit/plastid"/>
</dbReference>
<comment type="caution">
    <text evidence="9">The sequence shown here is derived from an EMBL/GenBank/DDBJ whole genome shotgun (WGS) entry which is preliminary data.</text>
</comment>
<dbReference type="GO" id="GO:0005763">
    <property type="term" value="C:mitochondrial small ribosomal subunit"/>
    <property type="evidence" value="ECO:0007669"/>
    <property type="project" value="UniProtKB-ARBA"/>
</dbReference>
<dbReference type="InterPro" id="IPR018130">
    <property type="entry name" value="Ribosomal_uS2_CS"/>
</dbReference>
<reference evidence="9 10" key="1">
    <citation type="submission" date="2018-04" db="EMBL/GenBank/DDBJ databases">
        <title>The genome of golden apple snail Pomacea canaliculata provides insight into stress tolerance and invasive adaptation.</title>
        <authorList>
            <person name="Liu C."/>
            <person name="Liu B."/>
            <person name="Ren Y."/>
            <person name="Zhang Y."/>
            <person name="Wang H."/>
            <person name="Li S."/>
            <person name="Jiang F."/>
            <person name="Yin L."/>
            <person name="Zhang G."/>
            <person name="Qian W."/>
            <person name="Fan W."/>
        </authorList>
    </citation>
    <scope>NUCLEOTIDE SEQUENCE [LARGE SCALE GENOMIC DNA]</scope>
    <source>
        <strain evidence="9">SZHN2017</strain>
        <tissue evidence="9">Muscle</tissue>
    </source>
</reference>
<dbReference type="SUPFAM" id="SSF52313">
    <property type="entry name" value="Ribosomal protein S2"/>
    <property type="match status" value="1"/>
</dbReference>
<evidence type="ECO:0000256" key="8">
    <source>
        <dbReference type="ARBA" id="ARBA00083109"/>
    </source>
</evidence>
<dbReference type="AlphaFoldDB" id="A0A2T7NKK4"/>
<dbReference type="HAMAP" id="MF_00291_B">
    <property type="entry name" value="Ribosomal_uS2_B"/>
    <property type="match status" value="1"/>
</dbReference>
<dbReference type="PROSITE" id="PS00962">
    <property type="entry name" value="RIBOSOMAL_S2_1"/>
    <property type="match status" value="1"/>
</dbReference>
<comment type="similarity">
    <text evidence="2">Belongs to the universal ribosomal protein uS2 family.</text>
</comment>
<dbReference type="Gene3D" id="3.40.50.10490">
    <property type="entry name" value="Glucose-6-phosphate isomerase like protein, domain 1"/>
    <property type="match status" value="1"/>
</dbReference>
<evidence type="ECO:0000256" key="2">
    <source>
        <dbReference type="ARBA" id="ARBA00006242"/>
    </source>
</evidence>
<evidence type="ECO:0000256" key="4">
    <source>
        <dbReference type="ARBA" id="ARBA00023128"/>
    </source>
</evidence>
<evidence type="ECO:0000256" key="1">
    <source>
        <dbReference type="ARBA" id="ARBA00004173"/>
    </source>
</evidence>
<dbReference type="GO" id="GO:0005743">
    <property type="term" value="C:mitochondrial inner membrane"/>
    <property type="evidence" value="ECO:0007669"/>
    <property type="project" value="UniProtKB-ARBA"/>
</dbReference>
<evidence type="ECO:0000256" key="5">
    <source>
        <dbReference type="ARBA" id="ARBA00023274"/>
    </source>
</evidence>
<dbReference type="InterPro" id="IPR023591">
    <property type="entry name" value="Ribosomal_uS2_flav_dom_sf"/>
</dbReference>
<gene>
    <name evidence="9" type="ORF">C0Q70_17507</name>
</gene>
<dbReference type="Proteomes" id="UP000245119">
    <property type="component" value="Linkage Group LG11"/>
</dbReference>
<organism evidence="9 10">
    <name type="scientific">Pomacea canaliculata</name>
    <name type="common">Golden apple snail</name>
    <dbReference type="NCBI Taxonomy" id="400727"/>
    <lineage>
        <taxon>Eukaryota</taxon>
        <taxon>Metazoa</taxon>
        <taxon>Spiralia</taxon>
        <taxon>Lophotrochozoa</taxon>
        <taxon>Mollusca</taxon>
        <taxon>Gastropoda</taxon>
        <taxon>Caenogastropoda</taxon>
        <taxon>Architaenioglossa</taxon>
        <taxon>Ampullarioidea</taxon>
        <taxon>Ampullariidae</taxon>
        <taxon>Pomacea</taxon>
    </lineage>
</organism>
<dbReference type="FunFam" id="3.40.50.10490:FF:000026">
    <property type="entry name" value="28S ribosomal protein S2, mitochondrial"/>
    <property type="match status" value="1"/>
</dbReference>
<dbReference type="EMBL" id="PZQS01000011">
    <property type="protein sequence ID" value="PVD21707.1"/>
    <property type="molecule type" value="Genomic_DNA"/>
</dbReference>
<keyword evidence="10" id="KW-1185">Reference proteome</keyword>
<keyword evidence="5" id="KW-0687">Ribonucleoprotein</keyword>
<dbReference type="OMA" id="PYIFMEK"/>
<keyword evidence="4" id="KW-0496">Mitochondrion</keyword>
<evidence type="ECO:0000313" key="10">
    <source>
        <dbReference type="Proteomes" id="UP000245119"/>
    </source>
</evidence>
<dbReference type="GO" id="GO:0006412">
    <property type="term" value="P:translation"/>
    <property type="evidence" value="ECO:0007669"/>
    <property type="project" value="InterPro"/>
</dbReference>
<sequence>MALSVVRNLPVTYARAGVLIKRPVLYKYSHGKLLAYSSLSRLNCEFSTGSSSNLQKAAEVGKPALYNPEQEPLQHHDYFGVRSLVSLKDLFTARVHLGHKAGLRNEFMSQYIFGSRLNIDIIDLDKTLPLLQEALNFTAHIAYRGGIILFLSRHNQMMPVIERTAMECGEYSHCRYWKGGTFTNSAMQFQGETRLPDLCIFINTLNNAFEQHRAVIEATKLLIPAVGIVDTNCDPCLITYPVPGNDDTPVAVELYCRLFKEAILKGKAKRAEDGLTGS</sequence>
<evidence type="ECO:0000256" key="3">
    <source>
        <dbReference type="ARBA" id="ARBA00022980"/>
    </source>
</evidence>
<dbReference type="PANTHER" id="PTHR12534:SF0">
    <property type="entry name" value="SMALL RIBOSOMAL SUBUNIT PROTEIN US2M"/>
    <property type="match status" value="1"/>
</dbReference>
<dbReference type="PRINTS" id="PR00395">
    <property type="entry name" value="RIBOSOMALS2"/>
</dbReference>
<dbReference type="InterPro" id="IPR001865">
    <property type="entry name" value="Ribosomal_uS2"/>
</dbReference>
<dbReference type="STRING" id="400727.A0A2T7NKK4"/>
<keyword evidence="3" id="KW-0689">Ribosomal protein</keyword>